<reference evidence="5 6" key="1">
    <citation type="submission" date="2016-12" db="EMBL/GenBank/DDBJ databases">
        <title>Thioflexothrix psekupsii D3 genome sequencing and assembly.</title>
        <authorList>
            <person name="Fomenkov A."/>
            <person name="Vincze T."/>
            <person name="Grabovich M."/>
            <person name="Anton B.P."/>
            <person name="Dubinina G."/>
            <person name="Orlova M."/>
            <person name="Belousova E."/>
            <person name="Roberts R.J."/>
        </authorList>
    </citation>
    <scope>NUCLEOTIDE SEQUENCE [LARGE SCALE GENOMIC DNA]</scope>
    <source>
        <strain evidence="5">D3</strain>
    </source>
</reference>
<name>A0A251X845_9GAMM</name>
<comment type="cofactor">
    <cofactor evidence="1">
        <name>pantetheine 4'-phosphate</name>
        <dbReference type="ChEBI" id="CHEBI:47942"/>
    </cofactor>
</comment>
<dbReference type="Gene3D" id="3.30.300.30">
    <property type="match status" value="2"/>
</dbReference>
<accession>A0A251X845</accession>
<dbReference type="PROSITE" id="PS50075">
    <property type="entry name" value="CARRIER"/>
    <property type="match status" value="2"/>
</dbReference>
<dbReference type="SUPFAM" id="SSF53474">
    <property type="entry name" value="alpha/beta-Hydrolases"/>
    <property type="match status" value="1"/>
</dbReference>
<dbReference type="Gene3D" id="3.30.559.30">
    <property type="entry name" value="Nonribosomal peptide synthetase, condensation domain"/>
    <property type="match status" value="2"/>
</dbReference>
<gene>
    <name evidence="5" type="ORF">TPSD3_07155</name>
</gene>
<dbReference type="Gene3D" id="3.30.559.10">
    <property type="entry name" value="Chloramphenicol acetyltransferase-like domain"/>
    <property type="match status" value="1"/>
</dbReference>
<evidence type="ECO:0000313" key="6">
    <source>
        <dbReference type="Proteomes" id="UP000194798"/>
    </source>
</evidence>
<dbReference type="GO" id="GO:0044550">
    <property type="term" value="P:secondary metabolite biosynthetic process"/>
    <property type="evidence" value="ECO:0007669"/>
    <property type="project" value="TreeGrafter"/>
</dbReference>
<dbReference type="InterPro" id="IPR042099">
    <property type="entry name" value="ANL_N_sf"/>
</dbReference>
<dbReference type="Pfam" id="PF00501">
    <property type="entry name" value="AMP-binding"/>
    <property type="match status" value="2"/>
</dbReference>
<dbReference type="SUPFAM" id="SSF52777">
    <property type="entry name" value="CoA-dependent acyltransferases"/>
    <property type="match status" value="3"/>
</dbReference>
<dbReference type="InterPro" id="IPR009081">
    <property type="entry name" value="PP-bd_ACP"/>
</dbReference>
<dbReference type="CDD" id="cd05930">
    <property type="entry name" value="A_NRPS"/>
    <property type="match status" value="1"/>
</dbReference>
<dbReference type="PANTHER" id="PTHR45527">
    <property type="entry name" value="NONRIBOSOMAL PEPTIDE SYNTHETASE"/>
    <property type="match status" value="1"/>
</dbReference>
<dbReference type="FunFam" id="2.30.38.10:FF:000001">
    <property type="entry name" value="Non-ribosomal peptide synthetase PvdI"/>
    <property type="match status" value="1"/>
</dbReference>
<dbReference type="InterPro" id="IPR025110">
    <property type="entry name" value="AMP-bd_C"/>
</dbReference>
<dbReference type="SUPFAM" id="SSF56801">
    <property type="entry name" value="Acetyl-CoA synthetase-like"/>
    <property type="match status" value="2"/>
</dbReference>
<dbReference type="InterPro" id="IPR036736">
    <property type="entry name" value="ACP-like_sf"/>
</dbReference>
<dbReference type="GO" id="GO:0031177">
    <property type="term" value="F:phosphopantetheine binding"/>
    <property type="evidence" value="ECO:0007669"/>
    <property type="project" value="InterPro"/>
</dbReference>
<dbReference type="InterPro" id="IPR020806">
    <property type="entry name" value="PKS_PP-bd"/>
</dbReference>
<dbReference type="GO" id="GO:0005737">
    <property type="term" value="C:cytoplasm"/>
    <property type="evidence" value="ECO:0007669"/>
    <property type="project" value="TreeGrafter"/>
</dbReference>
<dbReference type="Pfam" id="PF13193">
    <property type="entry name" value="AMP-binding_C"/>
    <property type="match status" value="2"/>
</dbReference>
<dbReference type="InterPro" id="IPR045851">
    <property type="entry name" value="AMP-bd_C_sf"/>
</dbReference>
<dbReference type="EMBL" id="MSLT01000012">
    <property type="protein sequence ID" value="OUD14110.1"/>
    <property type="molecule type" value="Genomic_DNA"/>
</dbReference>
<dbReference type="InterPro" id="IPR029058">
    <property type="entry name" value="AB_hydrolase_fold"/>
</dbReference>
<feature type="domain" description="Carrier" evidence="4">
    <location>
        <begin position="741"/>
        <end position="816"/>
    </location>
</feature>
<dbReference type="Gene3D" id="1.10.1200.10">
    <property type="entry name" value="ACP-like"/>
    <property type="match status" value="2"/>
</dbReference>
<evidence type="ECO:0000313" key="5">
    <source>
        <dbReference type="EMBL" id="OUD14110.1"/>
    </source>
</evidence>
<dbReference type="Gene3D" id="3.40.50.1820">
    <property type="entry name" value="alpha/beta hydrolase"/>
    <property type="match status" value="1"/>
</dbReference>
<dbReference type="CDD" id="cd19531">
    <property type="entry name" value="LCL_NRPS-like"/>
    <property type="match status" value="1"/>
</dbReference>
<proteinExistence type="predicted"/>
<protein>
    <recommendedName>
        <fullName evidence="4">Carrier domain-containing protein</fullName>
    </recommendedName>
</protein>
<dbReference type="PROSITE" id="PS00455">
    <property type="entry name" value="AMP_BINDING"/>
    <property type="match status" value="2"/>
</dbReference>
<dbReference type="Proteomes" id="UP000194798">
    <property type="component" value="Unassembled WGS sequence"/>
</dbReference>
<dbReference type="Gene3D" id="3.40.50.980">
    <property type="match status" value="2"/>
</dbReference>
<keyword evidence="6" id="KW-1185">Reference proteome</keyword>
<dbReference type="GO" id="GO:0043041">
    <property type="term" value="P:amino acid activation for nonribosomal peptide biosynthetic process"/>
    <property type="evidence" value="ECO:0007669"/>
    <property type="project" value="TreeGrafter"/>
</dbReference>
<dbReference type="NCBIfam" id="NF003417">
    <property type="entry name" value="PRK04813.1"/>
    <property type="match status" value="2"/>
</dbReference>
<keyword evidence="3" id="KW-0597">Phosphoprotein</keyword>
<dbReference type="Gene3D" id="3.40.50.12780">
    <property type="entry name" value="N-terminal domain of ligase-like"/>
    <property type="match status" value="1"/>
</dbReference>
<dbReference type="PANTHER" id="PTHR45527:SF1">
    <property type="entry name" value="FATTY ACID SYNTHASE"/>
    <property type="match status" value="1"/>
</dbReference>
<dbReference type="FunFam" id="3.40.50.980:FF:000001">
    <property type="entry name" value="Non-ribosomal peptide synthetase"/>
    <property type="match status" value="1"/>
</dbReference>
<dbReference type="InterPro" id="IPR000873">
    <property type="entry name" value="AMP-dep_synth/lig_dom"/>
</dbReference>
<dbReference type="FunFam" id="3.30.300.30:FF:000015">
    <property type="entry name" value="Nonribosomal peptide synthase SidD"/>
    <property type="match status" value="1"/>
</dbReference>
<evidence type="ECO:0000256" key="2">
    <source>
        <dbReference type="ARBA" id="ARBA00022450"/>
    </source>
</evidence>
<feature type="domain" description="Carrier" evidence="4">
    <location>
        <begin position="1818"/>
        <end position="1895"/>
    </location>
</feature>
<dbReference type="GO" id="GO:0003824">
    <property type="term" value="F:catalytic activity"/>
    <property type="evidence" value="ECO:0007669"/>
    <property type="project" value="InterPro"/>
</dbReference>
<evidence type="ECO:0000256" key="1">
    <source>
        <dbReference type="ARBA" id="ARBA00001957"/>
    </source>
</evidence>
<dbReference type="PROSITE" id="PS00012">
    <property type="entry name" value="PHOSPHOPANTETHEINE"/>
    <property type="match status" value="2"/>
</dbReference>
<dbReference type="SMART" id="SM00823">
    <property type="entry name" value="PKS_PP"/>
    <property type="match status" value="2"/>
</dbReference>
<dbReference type="Gene3D" id="2.30.38.10">
    <property type="entry name" value="Luciferase, Domain 3"/>
    <property type="match status" value="1"/>
</dbReference>
<dbReference type="Pfam" id="PF00668">
    <property type="entry name" value="Condensation"/>
    <property type="match status" value="2"/>
</dbReference>
<evidence type="ECO:0000259" key="4">
    <source>
        <dbReference type="PROSITE" id="PS50075"/>
    </source>
</evidence>
<dbReference type="FunFam" id="3.40.50.12780:FF:000012">
    <property type="entry name" value="Non-ribosomal peptide synthetase"/>
    <property type="match status" value="1"/>
</dbReference>
<sequence length="2152" mass="247636">MLIECINTFPSLLDFPRDNTCQVESSFSDFFLKSFDLDLTQQLQDFAQQHQVTIELILFSSFNFFITRYSEQRHFLLGVANDQIQQGAVFVLPITIEDHDHFLHQLNQTKHFFNAQIPSELLLDQRLVENSFTLKTGHHPLIQTALEFQHHPAEKTESALFRLSAKKSNLLDFSFSFLLEKDNILLKISYRTDLFSEKTPHYWFKHYQQLLRSCLQQPEQTVTQLNLLTPEIRQQLLFTGNQTQSCPIATVPVPAFFEQQAQQNPQHIAVTFERETLTYQQLNCQANQLAHYLHRIGVQPEMPIAVFLPTSLAAVVAIIAIVKAGAAYVPLDPDYPSSRLVFLLNDAEVKIILTTQVYQKKLPNSSAHILCLDQDFYQQELATNLALNITPEQLIYIIYTSGSTGQPKGVLITHRNLCNVIQFDIKLFKLNKNKRVLQAFSFNFDAASAQLWMALSSGATLCLTRPETVLTVIQEQAVTHAGLTPSLLNTLPEVDLPKLETITVGGEICTLDLVKKWGKNRAFFNLYGPTEATIYATYDQCEIDQIPTLGRPIANVQVYILDSYLEPLPIGVIGELYIGGIGVASGYLNRPELTAQSFLNNPLIDGDRLYRTGDRARWRIDGRLEFCGRRDQQVKIRGLRLELGEINQLLQQHSAVKIAIVKVESTSAQQKHLIAYIVPKEFTHQEQLEADLTHYLAQQLPKYALPEKIVILEKLPLTPNGKLDEQALFLLSKKTSLSAIKPRNPLEQFLSQLWQTILLQEPPSIFISFLTLGGDSIKAIMLLNQLQEQLKIEISLADILTYATIADFAHFLQENYPNIPEKLQADYHEIKEEHFTPVLAHLKKTKECIQSCPMSFAQQQLWLLLQLQENNTAYNLPITLVIKDKLDFDILQQSLSLLVQRHDILRTCFGMEDKQPLQFIYPNIDVTLPYIDLRTIHHDQQLAQIKIIVQQFTEKVFNLTQVPLWRWQLLQLADEHYLLHLVLHHLISDGWSIYLLQSELNHIYESLIKKQNITLPALTLQYADFALWQRQYLTEMRLNTLTEFWQKELKNAKPLLKLPLDFPRSAQQHYQGDLIQVTLDPTLTTQLKQLSQKEDVTLFMLLLASLQVLFYRYYGQTDISIGTPLSNRYRLELEAIMGFFINTIVIRNDLSGNPHFNHTLKQVRQRVLAVYAHQDMPFEKLIDMTQTARSSHHSPLFQVLLVLHNTPPFSQGLFQFEHHDIAIMGNKYDLNWHFWDKESELVAKIYYNQELFKKLTLETMLIHWQNLLKSIVTDPTQHLDQLNLLSESERLKFPIYSFDSNELKQESLIDAWLAQVKRTPTQSALHTPKVQWTYQDLFNHVRYCVVELSALALPNESRIIILSGEDHEVITALLAGLWLGHIVVPLEHNQPLRRLIQLIQKTDPACLLYPSNMMAIMEKLSQNIEIKAFNLSRWLKPNASPCPEPRAKADTLAYLLYTSGSTGEPKGILQNHRNALHFARVYRSDIHIADRWLFSSRYSVDNWVLDLIGALLRGVTLYPYALIDNGLNQLYDFIENNKITVFHNTPTVFKKWLDSLPKQQRLPDSLRLILLGGEPITAPIFLAYQQHATAQCRLVNGYGLTEASSVLQHTMTLTDTFYTTFAPMGKLQPGMAIQLVNAEGQNTQIYGEIVLMSPYLAVGYWQNGQINREKFPIDLKNPSIRHYRTGDLARLRADGDLEYLGRSDFQLKSHGFRIEPEEIEQLLKTHPDIQNAVVQKEVENTQETSTLVAYLVLNTIPRLALKKELQNLLREHFPDYMIPQLFVQLSDIPLTPSGKINRHALPASAQLPVLPGQQDTVTARTEIEQQLCAIWQFHLQQQPIGIYDNFFDLGGNSLLALTLLADIERRLNVKHHLPLTLLFQAPTIAELAERLENNGHFSLSSLQIIRLGNGSNPLIFLGSMARAQHLASVLPKEQTIYGFNMFAFEHRLSVPISLYDVVQEYADELQKQGITNYSILGYCADSRIALALAHVLQQRGQLVDFLGFIDFGRWRRPRWQRHWENARRFGWVNYSRHKLYNRFNISYLLKQLHLKVYHYRQFYLKQTIQLSTEYQTLQFIGQFERLRNSWPLKPWPGKIHFFLSEEMLPEHTDEFSALAQQGVELHPVSGFHLSLFTLPHLKNLADAIDAVLNHKK</sequence>
<dbReference type="InterPro" id="IPR006162">
    <property type="entry name" value="Ppantetheine_attach_site"/>
</dbReference>
<dbReference type="SUPFAM" id="SSF47336">
    <property type="entry name" value="ACP-like"/>
    <property type="match status" value="1"/>
</dbReference>
<evidence type="ECO:0000256" key="3">
    <source>
        <dbReference type="ARBA" id="ARBA00022553"/>
    </source>
</evidence>
<dbReference type="InterPro" id="IPR010071">
    <property type="entry name" value="AA_adenyl_dom"/>
</dbReference>
<keyword evidence="2" id="KW-0596">Phosphopantetheine</keyword>
<dbReference type="InterPro" id="IPR001242">
    <property type="entry name" value="Condensation_dom"/>
</dbReference>
<organism evidence="5 6">
    <name type="scientific">Thioflexithrix psekupsensis</name>
    <dbReference type="NCBI Taxonomy" id="1570016"/>
    <lineage>
        <taxon>Bacteria</taxon>
        <taxon>Pseudomonadati</taxon>
        <taxon>Pseudomonadota</taxon>
        <taxon>Gammaproteobacteria</taxon>
        <taxon>Thiotrichales</taxon>
        <taxon>Thioflexithrix</taxon>
    </lineage>
</organism>
<dbReference type="Pfam" id="PF00550">
    <property type="entry name" value="PP-binding"/>
    <property type="match status" value="2"/>
</dbReference>
<dbReference type="InterPro" id="IPR023213">
    <property type="entry name" value="CAT-like_dom_sf"/>
</dbReference>
<comment type="caution">
    <text evidence="5">The sequence shown here is derived from an EMBL/GenBank/DDBJ whole genome shotgun (WGS) entry which is preliminary data.</text>
</comment>
<dbReference type="NCBIfam" id="TIGR01733">
    <property type="entry name" value="AA-adenyl-dom"/>
    <property type="match status" value="1"/>
</dbReference>
<dbReference type="InterPro" id="IPR020845">
    <property type="entry name" value="AMP-binding_CS"/>
</dbReference>